<protein>
    <submittedName>
        <fullName evidence="3">Uncharacterized protein</fullName>
    </submittedName>
</protein>
<dbReference type="STRING" id="74557.A0A1V9ZN49"/>
<dbReference type="SMART" id="SM00364">
    <property type="entry name" value="LRR_BAC"/>
    <property type="match status" value="5"/>
</dbReference>
<dbReference type="SUPFAM" id="SSF52058">
    <property type="entry name" value="L domain-like"/>
    <property type="match status" value="1"/>
</dbReference>
<accession>A0A1V9ZN49</accession>
<reference evidence="3 4" key="1">
    <citation type="journal article" date="2014" name="Genome Biol. Evol.">
        <title>The secreted proteins of Achlya hypogyna and Thraustotheca clavata identify the ancestral oomycete secretome and reveal gene acquisitions by horizontal gene transfer.</title>
        <authorList>
            <person name="Misner I."/>
            <person name="Blouin N."/>
            <person name="Leonard G."/>
            <person name="Richards T.A."/>
            <person name="Lane C.E."/>
        </authorList>
    </citation>
    <scope>NUCLEOTIDE SEQUENCE [LARGE SCALE GENOMIC DNA]</scope>
    <source>
        <strain evidence="3 4">ATCC 34112</strain>
    </source>
</reference>
<dbReference type="InterPro" id="IPR050216">
    <property type="entry name" value="LRR_domain-containing"/>
</dbReference>
<evidence type="ECO:0000313" key="3">
    <source>
        <dbReference type="EMBL" id="OQR99413.1"/>
    </source>
</evidence>
<proteinExistence type="predicted"/>
<dbReference type="EMBL" id="JNBS01001813">
    <property type="protein sequence ID" value="OQR99413.1"/>
    <property type="molecule type" value="Genomic_DNA"/>
</dbReference>
<dbReference type="InterPro" id="IPR032675">
    <property type="entry name" value="LRR_dom_sf"/>
</dbReference>
<dbReference type="PROSITE" id="PS51450">
    <property type="entry name" value="LRR"/>
    <property type="match status" value="1"/>
</dbReference>
<dbReference type="InterPro" id="IPR003591">
    <property type="entry name" value="Leu-rich_rpt_typical-subtyp"/>
</dbReference>
<name>A0A1V9ZN49_9STRA</name>
<keyword evidence="1" id="KW-0433">Leucine-rich repeat</keyword>
<evidence type="ECO:0000256" key="2">
    <source>
        <dbReference type="ARBA" id="ARBA00022737"/>
    </source>
</evidence>
<gene>
    <name evidence="3" type="ORF">THRCLA_06532</name>
</gene>
<dbReference type="PANTHER" id="PTHR48051">
    <property type="match status" value="1"/>
</dbReference>
<sequence>MEDLEDEPTLHADANGEIHLHQGSWVRLDDVIWTQGHLLIVLDVQRNQLVDIPAQIANLVLLRVLNLSYNRLQTLPDEIGSCAQLLHLYVQHNYLKSLPRSIQSCKRLETMDLSDNNLKTLPIEIRKLEQLEAIDIRNNQLVSLPPELSECPRLVSLEVAGNESLSMIPEQLRDNSRLVLWILQRLKDHAVEIKHMIDINNDLEEAARRADHEKLVLKDIIVKLEREKKGLLDERPHKYLKLKGRVNNAATKTIKVSSEVCTLM</sequence>
<organism evidence="3 4">
    <name type="scientific">Thraustotheca clavata</name>
    <dbReference type="NCBI Taxonomy" id="74557"/>
    <lineage>
        <taxon>Eukaryota</taxon>
        <taxon>Sar</taxon>
        <taxon>Stramenopiles</taxon>
        <taxon>Oomycota</taxon>
        <taxon>Saprolegniomycetes</taxon>
        <taxon>Saprolegniales</taxon>
        <taxon>Achlyaceae</taxon>
        <taxon>Thraustotheca</taxon>
    </lineage>
</organism>
<dbReference type="OrthoDB" id="44077at2759"/>
<evidence type="ECO:0000256" key="1">
    <source>
        <dbReference type="ARBA" id="ARBA00022614"/>
    </source>
</evidence>
<dbReference type="AlphaFoldDB" id="A0A1V9ZN49"/>
<dbReference type="Gene3D" id="3.80.10.10">
    <property type="entry name" value="Ribonuclease Inhibitor"/>
    <property type="match status" value="1"/>
</dbReference>
<keyword evidence="2" id="KW-0677">Repeat</keyword>
<evidence type="ECO:0000313" key="4">
    <source>
        <dbReference type="Proteomes" id="UP000243217"/>
    </source>
</evidence>
<dbReference type="SMART" id="SM00369">
    <property type="entry name" value="LRR_TYP"/>
    <property type="match status" value="4"/>
</dbReference>
<dbReference type="Pfam" id="PF00560">
    <property type="entry name" value="LRR_1"/>
    <property type="match status" value="1"/>
</dbReference>
<dbReference type="GO" id="GO:0005737">
    <property type="term" value="C:cytoplasm"/>
    <property type="evidence" value="ECO:0007669"/>
    <property type="project" value="TreeGrafter"/>
</dbReference>
<comment type="caution">
    <text evidence="3">The sequence shown here is derived from an EMBL/GenBank/DDBJ whole genome shotgun (WGS) entry which is preliminary data.</text>
</comment>
<dbReference type="Proteomes" id="UP000243217">
    <property type="component" value="Unassembled WGS sequence"/>
</dbReference>
<dbReference type="PANTHER" id="PTHR48051:SF1">
    <property type="entry name" value="RAS SUPPRESSOR PROTEIN 1"/>
    <property type="match status" value="1"/>
</dbReference>
<dbReference type="Pfam" id="PF13855">
    <property type="entry name" value="LRR_8"/>
    <property type="match status" value="1"/>
</dbReference>
<keyword evidence="4" id="KW-1185">Reference proteome</keyword>
<dbReference type="InterPro" id="IPR001611">
    <property type="entry name" value="Leu-rich_rpt"/>
</dbReference>